<sequence>MVQGEPIDPVVWDVWCAVVEYETGARHGFTARVARLDAWGVVEANARSLQLALAVYRWLLARFAMTAPDRVAGWRQRVLECEGALRFQTMDA</sequence>
<comment type="caution">
    <text evidence="1">The sequence shown here is derived from an EMBL/GenBank/DDBJ whole genome shotgun (WGS) entry which is preliminary data.</text>
</comment>
<gene>
    <name evidence="1" type="ORF">BCUN_0561</name>
</gene>
<protein>
    <submittedName>
        <fullName evidence="1">Uncharacterized protein</fullName>
    </submittedName>
</protein>
<proteinExistence type="predicted"/>
<name>A0A087B4V9_9BIFI</name>
<dbReference type="Proteomes" id="UP000029067">
    <property type="component" value="Unassembled WGS sequence"/>
</dbReference>
<dbReference type="AlphaFoldDB" id="A0A087B4V9"/>
<accession>A0A087B4V9</accession>
<dbReference type="EMBL" id="JGYV01000001">
    <property type="protein sequence ID" value="KFI66059.1"/>
    <property type="molecule type" value="Genomic_DNA"/>
</dbReference>
<dbReference type="RefSeq" id="WP_033515397.1">
    <property type="nucleotide sequence ID" value="NZ_JGYV01000001.1"/>
</dbReference>
<organism evidence="1 2">
    <name type="scientific">Bifidobacterium cuniculi</name>
    <dbReference type="NCBI Taxonomy" id="1688"/>
    <lineage>
        <taxon>Bacteria</taxon>
        <taxon>Bacillati</taxon>
        <taxon>Actinomycetota</taxon>
        <taxon>Actinomycetes</taxon>
        <taxon>Bifidobacteriales</taxon>
        <taxon>Bifidobacteriaceae</taxon>
        <taxon>Bifidobacterium</taxon>
    </lineage>
</organism>
<keyword evidence="2" id="KW-1185">Reference proteome</keyword>
<reference evidence="1 2" key="1">
    <citation type="submission" date="2014-03" db="EMBL/GenBank/DDBJ databases">
        <title>Genomics of Bifidobacteria.</title>
        <authorList>
            <person name="Ventura M."/>
            <person name="Milani C."/>
            <person name="Lugli G.A."/>
        </authorList>
    </citation>
    <scope>NUCLEOTIDE SEQUENCE [LARGE SCALE GENOMIC DNA]</scope>
    <source>
        <strain evidence="1 2">LMG 10738</strain>
    </source>
</reference>
<evidence type="ECO:0000313" key="2">
    <source>
        <dbReference type="Proteomes" id="UP000029067"/>
    </source>
</evidence>
<evidence type="ECO:0000313" key="1">
    <source>
        <dbReference type="EMBL" id="KFI66059.1"/>
    </source>
</evidence>